<evidence type="ECO:0000256" key="1">
    <source>
        <dbReference type="SAM" id="MobiDB-lite"/>
    </source>
</evidence>
<evidence type="ECO:0000313" key="2">
    <source>
        <dbReference type="EMBL" id="BAT97710.1"/>
    </source>
</evidence>
<name>A0A0S3SXX0_PHAAN</name>
<organism evidence="2 3">
    <name type="scientific">Vigna angularis var. angularis</name>
    <dbReference type="NCBI Taxonomy" id="157739"/>
    <lineage>
        <taxon>Eukaryota</taxon>
        <taxon>Viridiplantae</taxon>
        <taxon>Streptophyta</taxon>
        <taxon>Embryophyta</taxon>
        <taxon>Tracheophyta</taxon>
        <taxon>Spermatophyta</taxon>
        <taxon>Magnoliopsida</taxon>
        <taxon>eudicotyledons</taxon>
        <taxon>Gunneridae</taxon>
        <taxon>Pentapetalae</taxon>
        <taxon>rosids</taxon>
        <taxon>fabids</taxon>
        <taxon>Fabales</taxon>
        <taxon>Fabaceae</taxon>
        <taxon>Papilionoideae</taxon>
        <taxon>50 kb inversion clade</taxon>
        <taxon>NPAAA clade</taxon>
        <taxon>indigoferoid/millettioid clade</taxon>
        <taxon>Phaseoleae</taxon>
        <taxon>Vigna</taxon>
    </lineage>
</organism>
<keyword evidence="3" id="KW-1185">Reference proteome</keyword>
<dbReference type="Proteomes" id="UP000291084">
    <property type="component" value="Chromosome 9"/>
</dbReference>
<feature type="non-terminal residue" evidence="2">
    <location>
        <position position="1"/>
    </location>
</feature>
<reference evidence="2 3" key="1">
    <citation type="journal article" date="2015" name="Sci. Rep.">
        <title>The power of single molecule real-time sequencing technology in the de novo assembly of a eukaryotic genome.</title>
        <authorList>
            <person name="Sakai H."/>
            <person name="Naito K."/>
            <person name="Ogiso-Tanaka E."/>
            <person name="Takahashi Y."/>
            <person name="Iseki K."/>
            <person name="Muto C."/>
            <person name="Satou K."/>
            <person name="Teruya K."/>
            <person name="Shiroma A."/>
            <person name="Shimoji M."/>
            <person name="Hirano T."/>
            <person name="Itoh T."/>
            <person name="Kaga A."/>
            <person name="Tomooka N."/>
        </authorList>
    </citation>
    <scope>NUCLEOTIDE SEQUENCE [LARGE SCALE GENOMIC DNA]</scope>
    <source>
        <strain evidence="3">cv. Shumari</strain>
    </source>
</reference>
<dbReference type="AlphaFoldDB" id="A0A0S3SXX0"/>
<sequence length="114" mass="13398">ERRKKAMDEEIKRIERLLDEANEIMNKQRVELEELKKATLEKEEKASSVIEPNEKDEDFEKNPMKMTAKIVEKSSKVRNELVKVIEKSGITKSVKALKMSTKVKNKKARRKKKK</sequence>
<dbReference type="EMBL" id="AP015042">
    <property type="protein sequence ID" value="BAT97710.1"/>
    <property type="molecule type" value="Genomic_DNA"/>
</dbReference>
<protein>
    <submittedName>
        <fullName evidence="2">Uncharacterized protein</fullName>
    </submittedName>
</protein>
<proteinExistence type="predicted"/>
<feature type="region of interest" description="Disordered" evidence="1">
    <location>
        <begin position="41"/>
        <end position="62"/>
    </location>
</feature>
<accession>A0A0S3SXX0</accession>
<gene>
    <name evidence="2" type="primary">Vigan.09G123500</name>
    <name evidence="2" type="ORF">VIGAN_09123500</name>
</gene>
<evidence type="ECO:0000313" key="3">
    <source>
        <dbReference type="Proteomes" id="UP000291084"/>
    </source>
</evidence>